<organism evidence="6 7">
    <name type="scientific">Mucilaginibacter aquatilis</name>
    <dbReference type="NCBI Taxonomy" id="1517760"/>
    <lineage>
        <taxon>Bacteria</taxon>
        <taxon>Pseudomonadati</taxon>
        <taxon>Bacteroidota</taxon>
        <taxon>Sphingobacteriia</taxon>
        <taxon>Sphingobacteriales</taxon>
        <taxon>Sphingobacteriaceae</taxon>
        <taxon>Mucilaginibacter</taxon>
    </lineage>
</organism>
<dbReference type="Pfam" id="PF00295">
    <property type="entry name" value="Glyco_hydro_28"/>
    <property type="match status" value="1"/>
</dbReference>
<evidence type="ECO:0000256" key="4">
    <source>
        <dbReference type="RuleBase" id="RU361169"/>
    </source>
</evidence>
<dbReference type="OrthoDB" id="9795222at2"/>
<sequence length="464" mass="49880">MNKNIKHILIILALFASAYNASAKDYLITDFGAKADAKTDNTAAIQKAIDECSAKGGGKVVVPGGEFASRMISLKSNINLHLEAGAKISAIANGAKYTSLVMGNEVQNVSVTGSGTLFGNGGKFTIGEEAPNRPYIIFFKNCKNVLVEDVHLLQSASWTLRLFGSEHVIVRGVSIYSHANLNNDGIDIDGKDIIITGCHIDSGDDAICLKSEDSTKRVTENITITNCIAASNCNLIKMGTGSIGGFKNISISNCSLRRATESPFHKWADKPDHYIGIPISGISGIALEIVDGGVLDQVSITNITMTGVQTPIFMRLGSRKNPTGSFKNVIISNITATSHSRMSSMIAGVPGFNIENVTLRDILINSQGGGTREDAERKVPENEKDYPENRIFGWTIPASGLYVRHASNINIDNFQVRLAAPDARPALYLDDVKQLKATNVKVDGEYIIDKAVYKANAVNTSVNQ</sequence>
<reference evidence="6 7" key="1">
    <citation type="submission" date="2019-12" db="EMBL/GenBank/DDBJ databases">
        <title>Mucilaginibacter sp. HME9299 genome sequencing and assembly.</title>
        <authorList>
            <person name="Kang H."/>
            <person name="Kim H."/>
            <person name="Joh K."/>
        </authorList>
    </citation>
    <scope>NUCLEOTIDE SEQUENCE [LARGE SCALE GENOMIC DNA]</scope>
    <source>
        <strain evidence="6 7">HME9299</strain>
    </source>
</reference>
<dbReference type="PANTHER" id="PTHR31339:SF9">
    <property type="entry name" value="PLASMIN AND FIBRONECTIN-BINDING PROTEIN A"/>
    <property type="match status" value="1"/>
</dbReference>
<dbReference type="InterPro" id="IPR000743">
    <property type="entry name" value="Glyco_hydro_28"/>
</dbReference>
<keyword evidence="3 4" id="KW-0326">Glycosidase</keyword>
<comment type="caution">
    <text evidence="6">The sequence shown here is derived from an EMBL/GenBank/DDBJ whole genome shotgun (WGS) entry which is preliminary data.</text>
</comment>
<dbReference type="RefSeq" id="WP_157543319.1">
    <property type="nucleotide sequence ID" value="NZ_WQLA01000008.1"/>
</dbReference>
<evidence type="ECO:0000313" key="6">
    <source>
        <dbReference type="EMBL" id="MVN92998.1"/>
    </source>
</evidence>
<dbReference type="Gene3D" id="2.160.20.10">
    <property type="entry name" value="Single-stranded right-handed beta-helix, Pectin lyase-like"/>
    <property type="match status" value="1"/>
</dbReference>
<keyword evidence="2 4" id="KW-0378">Hydrolase</keyword>
<dbReference type="InterPro" id="IPR051801">
    <property type="entry name" value="GH28_Enzymes"/>
</dbReference>
<evidence type="ECO:0000256" key="3">
    <source>
        <dbReference type="ARBA" id="ARBA00023295"/>
    </source>
</evidence>
<dbReference type="Proteomes" id="UP000434850">
    <property type="component" value="Unassembled WGS sequence"/>
</dbReference>
<evidence type="ECO:0000256" key="2">
    <source>
        <dbReference type="ARBA" id="ARBA00022801"/>
    </source>
</evidence>
<proteinExistence type="inferred from homology"/>
<dbReference type="GO" id="GO:0005975">
    <property type="term" value="P:carbohydrate metabolic process"/>
    <property type="evidence" value="ECO:0007669"/>
    <property type="project" value="InterPro"/>
</dbReference>
<feature type="chain" id="PRO_5026178921" evidence="5">
    <location>
        <begin position="24"/>
        <end position="464"/>
    </location>
</feature>
<evidence type="ECO:0000256" key="1">
    <source>
        <dbReference type="ARBA" id="ARBA00008834"/>
    </source>
</evidence>
<feature type="signal peptide" evidence="5">
    <location>
        <begin position="1"/>
        <end position="23"/>
    </location>
</feature>
<name>A0A6I4IHA3_9SPHI</name>
<accession>A0A6I4IHA3</accession>
<evidence type="ECO:0000313" key="7">
    <source>
        <dbReference type="Proteomes" id="UP000434850"/>
    </source>
</evidence>
<dbReference type="GO" id="GO:0004650">
    <property type="term" value="F:polygalacturonase activity"/>
    <property type="evidence" value="ECO:0007669"/>
    <property type="project" value="InterPro"/>
</dbReference>
<keyword evidence="5" id="KW-0732">Signal</keyword>
<dbReference type="EMBL" id="WQLA01000008">
    <property type="protein sequence ID" value="MVN92998.1"/>
    <property type="molecule type" value="Genomic_DNA"/>
</dbReference>
<dbReference type="AlphaFoldDB" id="A0A6I4IHA3"/>
<protein>
    <submittedName>
        <fullName evidence="6">Glycoside hydrolase family 28 protein</fullName>
    </submittedName>
</protein>
<evidence type="ECO:0000256" key="5">
    <source>
        <dbReference type="SAM" id="SignalP"/>
    </source>
</evidence>
<keyword evidence="7" id="KW-1185">Reference proteome</keyword>
<dbReference type="SUPFAM" id="SSF51126">
    <property type="entry name" value="Pectin lyase-like"/>
    <property type="match status" value="1"/>
</dbReference>
<dbReference type="InterPro" id="IPR011050">
    <property type="entry name" value="Pectin_lyase_fold/virulence"/>
</dbReference>
<gene>
    <name evidence="6" type="ORF">GO816_17845</name>
</gene>
<comment type="similarity">
    <text evidence="1 4">Belongs to the glycosyl hydrolase 28 family.</text>
</comment>
<dbReference type="PANTHER" id="PTHR31339">
    <property type="entry name" value="PECTIN LYASE-RELATED"/>
    <property type="match status" value="1"/>
</dbReference>
<dbReference type="InterPro" id="IPR012334">
    <property type="entry name" value="Pectin_lyas_fold"/>
</dbReference>